<dbReference type="InterPro" id="IPR001647">
    <property type="entry name" value="HTH_TetR"/>
</dbReference>
<gene>
    <name evidence="6" type="ORF">ACH429_19550</name>
</gene>
<dbReference type="InterPro" id="IPR009057">
    <property type="entry name" value="Homeodomain-like_sf"/>
</dbReference>
<feature type="DNA-binding region" description="H-T-H motif" evidence="4">
    <location>
        <begin position="27"/>
        <end position="46"/>
    </location>
</feature>
<proteinExistence type="predicted"/>
<evidence type="ECO:0000256" key="3">
    <source>
        <dbReference type="ARBA" id="ARBA00023163"/>
    </source>
</evidence>
<evidence type="ECO:0000256" key="4">
    <source>
        <dbReference type="PROSITE-ProRule" id="PRU00335"/>
    </source>
</evidence>
<protein>
    <submittedName>
        <fullName evidence="6">TetR/AcrR family transcriptional regulator</fullName>
    </submittedName>
</protein>
<keyword evidence="3" id="KW-0804">Transcription</keyword>
<evidence type="ECO:0000313" key="7">
    <source>
        <dbReference type="Proteomes" id="UP001611548"/>
    </source>
</evidence>
<dbReference type="Gene3D" id="1.10.357.10">
    <property type="entry name" value="Tetracycline Repressor, domain 2"/>
    <property type="match status" value="1"/>
</dbReference>
<dbReference type="PANTHER" id="PTHR30055">
    <property type="entry name" value="HTH-TYPE TRANSCRIPTIONAL REGULATOR RUTR"/>
    <property type="match status" value="1"/>
</dbReference>
<dbReference type="EMBL" id="JBIRWE010000008">
    <property type="protein sequence ID" value="MFI1966271.1"/>
    <property type="molecule type" value="Genomic_DNA"/>
</dbReference>
<evidence type="ECO:0000259" key="5">
    <source>
        <dbReference type="PROSITE" id="PS50977"/>
    </source>
</evidence>
<dbReference type="PANTHER" id="PTHR30055:SF234">
    <property type="entry name" value="HTH-TYPE TRANSCRIPTIONAL REGULATOR BETI"/>
    <property type="match status" value="1"/>
</dbReference>
<dbReference type="SUPFAM" id="SSF46689">
    <property type="entry name" value="Homeodomain-like"/>
    <property type="match status" value="1"/>
</dbReference>
<dbReference type="InterPro" id="IPR050109">
    <property type="entry name" value="HTH-type_TetR-like_transc_reg"/>
</dbReference>
<organism evidence="6 7">
    <name type="scientific">Streptomyces pathocidini</name>
    <dbReference type="NCBI Taxonomy" id="1650571"/>
    <lineage>
        <taxon>Bacteria</taxon>
        <taxon>Bacillati</taxon>
        <taxon>Actinomycetota</taxon>
        <taxon>Actinomycetes</taxon>
        <taxon>Kitasatosporales</taxon>
        <taxon>Streptomycetaceae</taxon>
        <taxon>Streptomyces</taxon>
    </lineage>
</organism>
<comment type="caution">
    <text evidence="6">The sequence shown here is derived from an EMBL/GenBank/DDBJ whole genome shotgun (WGS) entry which is preliminary data.</text>
</comment>
<accession>A0ABW7UWK0</accession>
<sequence>MIVRPSDEEMLDAACTVFAEAGFHAATMEEIATRARTTKPTLYAHFGAKEDLYRKCAEWAADALGTRLLRVYAEAAELSLEEQVRASTDTFFAYAAANPAKFLLLFGADPIGAVTAARQRLTGATAEEIAARIRDFTERKGQGRWGVSAELCAALIVGASVEGARHALFREELDPAAAGAFATSFMTAALRHLDPRIAAEIDGTTGPDSGRAANSPSG</sequence>
<dbReference type="InterPro" id="IPR036271">
    <property type="entry name" value="Tet_transcr_reg_TetR-rel_C_sf"/>
</dbReference>
<dbReference type="Proteomes" id="UP001611548">
    <property type="component" value="Unassembled WGS sequence"/>
</dbReference>
<dbReference type="PROSITE" id="PS50977">
    <property type="entry name" value="HTH_TETR_2"/>
    <property type="match status" value="1"/>
</dbReference>
<dbReference type="RefSeq" id="WP_157859356.1">
    <property type="nucleotide sequence ID" value="NZ_JBIRWE010000008.1"/>
</dbReference>
<dbReference type="SUPFAM" id="SSF48498">
    <property type="entry name" value="Tetracyclin repressor-like, C-terminal domain"/>
    <property type="match status" value="1"/>
</dbReference>
<name>A0ABW7UWK0_9ACTN</name>
<keyword evidence="1" id="KW-0805">Transcription regulation</keyword>
<evidence type="ECO:0000256" key="1">
    <source>
        <dbReference type="ARBA" id="ARBA00023015"/>
    </source>
</evidence>
<evidence type="ECO:0000256" key="2">
    <source>
        <dbReference type="ARBA" id="ARBA00023125"/>
    </source>
</evidence>
<dbReference type="PRINTS" id="PR00455">
    <property type="entry name" value="HTHTETR"/>
</dbReference>
<feature type="domain" description="HTH tetR-type" evidence="5">
    <location>
        <begin position="4"/>
        <end position="64"/>
    </location>
</feature>
<keyword evidence="2 4" id="KW-0238">DNA-binding</keyword>
<evidence type="ECO:0000313" key="6">
    <source>
        <dbReference type="EMBL" id="MFI1966271.1"/>
    </source>
</evidence>
<dbReference type="Pfam" id="PF00440">
    <property type="entry name" value="TetR_N"/>
    <property type="match status" value="1"/>
</dbReference>
<reference evidence="6 7" key="1">
    <citation type="submission" date="2024-10" db="EMBL/GenBank/DDBJ databases">
        <title>The Natural Products Discovery Center: Release of the First 8490 Sequenced Strains for Exploring Actinobacteria Biosynthetic Diversity.</title>
        <authorList>
            <person name="Kalkreuter E."/>
            <person name="Kautsar S.A."/>
            <person name="Yang D."/>
            <person name="Bader C.D."/>
            <person name="Teijaro C.N."/>
            <person name="Fluegel L."/>
            <person name="Davis C.M."/>
            <person name="Simpson J.R."/>
            <person name="Lauterbach L."/>
            <person name="Steele A.D."/>
            <person name="Gui C."/>
            <person name="Meng S."/>
            <person name="Li G."/>
            <person name="Viehrig K."/>
            <person name="Ye F."/>
            <person name="Su P."/>
            <person name="Kiefer A.F."/>
            <person name="Nichols A."/>
            <person name="Cepeda A.J."/>
            <person name="Yan W."/>
            <person name="Fan B."/>
            <person name="Jiang Y."/>
            <person name="Adhikari A."/>
            <person name="Zheng C.-J."/>
            <person name="Schuster L."/>
            <person name="Cowan T.M."/>
            <person name="Smanski M.J."/>
            <person name="Chevrette M.G."/>
            <person name="De Carvalho L.P.S."/>
            <person name="Shen B."/>
        </authorList>
    </citation>
    <scope>NUCLEOTIDE SEQUENCE [LARGE SCALE GENOMIC DNA]</scope>
    <source>
        <strain evidence="6 7">NPDC020327</strain>
    </source>
</reference>
<keyword evidence="7" id="KW-1185">Reference proteome</keyword>